<protein>
    <submittedName>
        <fullName evidence="7">Cytochrome c oxidase subunit IV</fullName>
    </submittedName>
</protein>
<accession>A0A4R6TEV8</accession>
<keyword evidence="8" id="KW-1185">Reference proteome</keyword>
<comment type="caution">
    <text evidence="7">The sequence shown here is derived from an EMBL/GenBank/DDBJ whole genome shotgun (WGS) entry which is preliminary data.</text>
</comment>
<dbReference type="OrthoDB" id="981917at2"/>
<feature type="transmembrane region" description="Helical" evidence="6">
    <location>
        <begin position="12"/>
        <end position="32"/>
    </location>
</feature>
<keyword evidence="5 6" id="KW-0472">Membrane</keyword>
<evidence type="ECO:0000256" key="5">
    <source>
        <dbReference type="ARBA" id="ARBA00023136"/>
    </source>
</evidence>
<proteinExistence type="predicted"/>
<evidence type="ECO:0000256" key="3">
    <source>
        <dbReference type="ARBA" id="ARBA00022692"/>
    </source>
</evidence>
<evidence type="ECO:0000313" key="7">
    <source>
        <dbReference type="EMBL" id="TDQ28468.1"/>
    </source>
</evidence>
<keyword evidence="3 6" id="KW-0812">Transmembrane</keyword>
<evidence type="ECO:0000256" key="4">
    <source>
        <dbReference type="ARBA" id="ARBA00022989"/>
    </source>
</evidence>
<dbReference type="Pfam" id="PF03626">
    <property type="entry name" value="COX4_pro"/>
    <property type="match status" value="1"/>
</dbReference>
<comment type="subcellular location">
    <subcellularLocation>
        <location evidence="1">Cell membrane</location>
        <topology evidence="1">Multi-pass membrane protein</topology>
    </subcellularLocation>
</comment>
<dbReference type="GO" id="GO:0005886">
    <property type="term" value="C:plasma membrane"/>
    <property type="evidence" value="ECO:0007669"/>
    <property type="project" value="UniProtKB-SubCell"/>
</dbReference>
<dbReference type="EMBL" id="SNYH01000002">
    <property type="protein sequence ID" value="TDQ28468.1"/>
    <property type="molecule type" value="Genomic_DNA"/>
</dbReference>
<evidence type="ECO:0000256" key="6">
    <source>
        <dbReference type="SAM" id="Phobius"/>
    </source>
</evidence>
<dbReference type="AlphaFoldDB" id="A0A4R6TEV8"/>
<reference evidence="7 8" key="1">
    <citation type="submission" date="2019-03" db="EMBL/GenBank/DDBJ databases">
        <title>Genomic Encyclopedia of Type Strains, Phase III (KMG-III): the genomes of soil and plant-associated and newly described type strains.</title>
        <authorList>
            <person name="Whitman W."/>
        </authorList>
    </citation>
    <scope>NUCLEOTIDE SEQUENCE [LARGE SCALE GENOMIC DNA]</scope>
    <source>
        <strain evidence="7 8">CECT 8283</strain>
    </source>
</reference>
<gene>
    <name evidence="7" type="ORF">DFQ07_0838</name>
</gene>
<dbReference type="InterPro" id="IPR005171">
    <property type="entry name" value="Cyt_c_oxidase_su4_prok"/>
</dbReference>
<keyword evidence="4 6" id="KW-1133">Transmembrane helix</keyword>
<organism evidence="7 8">
    <name type="scientific">Tenacibaculum caenipelagi</name>
    <dbReference type="NCBI Taxonomy" id="1325435"/>
    <lineage>
        <taxon>Bacteria</taxon>
        <taxon>Pseudomonadati</taxon>
        <taxon>Bacteroidota</taxon>
        <taxon>Flavobacteriia</taxon>
        <taxon>Flavobacteriales</taxon>
        <taxon>Flavobacteriaceae</taxon>
        <taxon>Tenacibaculum</taxon>
    </lineage>
</organism>
<dbReference type="Proteomes" id="UP000295390">
    <property type="component" value="Unassembled WGS sequence"/>
</dbReference>
<evidence type="ECO:0000313" key="8">
    <source>
        <dbReference type="Proteomes" id="UP000295390"/>
    </source>
</evidence>
<sequence length="113" mass="12888">MGHAHESNTKRIWIVLAILTIVTAGEVALGIVRPGGLVFNNFLGTSLLNWIFIILTLVKAYYIAWSFMHLEGEKTWFRRSIVWTAVFLICYLVTLVLIEGGYLYDTLSPLVKW</sequence>
<dbReference type="RefSeq" id="WP_133535009.1">
    <property type="nucleotide sequence ID" value="NZ_SNYH01000002.1"/>
</dbReference>
<feature type="transmembrane region" description="Helical" evidence="6">
    <location>
        <begin position="80"/>
        <end position="104"/>
    </location>
</feature>
<evidence type="ECO:0000256" key="2">
    <source>
        <dbReference type="ARBA" id="ARBA00022475"/>
    </source>
</evidence>
<evidence type="ECO:0000256" key="1">
    <source>
        <dbReference type="ARBA" id="ARBA00004651"/>
    </source>
</evidence>
<feature type="transmembrane region" description="Helical" evidence="6">
    <location>
        <begin position="47"/>
        <end position="68"/>
    </location>
</feature>
<name>A0A4R6TEV8_9FLAO</name>
<keyword evidence="2" id="KW-1003">Cell membrane</keyword>